<dbReference type="GO" id="GO:0061630">
    <property type="term" value="F:ubiquitin protein ligase activity"/>
    <property type="evidence" value="ECO:0007669"/>
    <property type="project" value="UniProtKB-EC"/>
</dbReference>
<proteinExistence type="predicted"/>
<dbReference type="PANTHER" id="PTHR33389:SF16">
    <property type="entry name" value="BACTERIAL IG-LIKE DOMAIN-CONTAINING PROTEIN"/>
    <property type="match status" value="1"/>
</dbReference>
<feature type="region of interest" description="Disordered" evidence="10">
    <location>
        <begin position="187"/>
        <end position="206"/>
    </location>
</feature>
<dbReference type="GO" id="GO:0012505">
    <property type="term" value="C:endomembrane system"/>
    <property type="evidence" value="ECO:0007669"/>
    <property type="project" value="UniProtKB-SubCell"/>
</dbReference>
<sequence>MEAAKIVTTLLLNLALFSPCLSATTSTFNPIEIDLIHRDYHYTRFADVDRHCQSVLSSGVELKADADRGSRLTYQLSFENGNWSQDAGQAPLLPFHGSYADPAVAAGPDDLPEAVPLASFRLTHMETVPRRGARAAFNVSGVLTLSIARDPGCSWELMEMEPSPSPPEFELRPGIARLHLVFQGVYTETRSSPGSGPRDRDDGGGERVLCMVGDALLPVRGSNSTDPWDWAKNDGAGTNLEPPVLSDGKHSARATSQLSGGYGYGYDPGYQFRQEDDTESSSDVAWRSKDDSPFHEGDAAMEQHHLNSGQSLCDFIHESSFGSQVMEVVPNWNCKGTDDEFCSRLGPFVSRPPATGRAMEEDMAFTRSVIAATTGFQCKPLGGKDRRAAARVAAVFRYVPPWEHQPTAEKRTGMTLSAEGVWIPSMGRVCMVGCLGVGVAKEACGYRVSLSVRTTMSMSRRGIIAGQITAMDGTSHPPLMFQQRVDPRIGGYRPLQRRMSYSYTKVQQARELLLQLRASQPAGFRNSFIARSLLSYPSIAAGAGANDEMGVYNPEDGRMYLIGCRNVHAPRRVLAAIRDLEDRKDCSIEVTVEYPPTTTRWLISRKAKVFIASTRDDDDPLHFNRTELHTLPVIYRDQQRHELTEPIVEGLLCVTMLSATIAATISQRRYIKSHADVVPYISLAMLGVQALGYTVTLRYRPYAYHMGWNILDCSVKALTLAALAVTAWLAQKVWRSRARARARAPLEPDRVPDDTVVLLYSFGMHLSTLLFAVAVHWLCTYGTSATTLSRRAVYGEAQWRSSSHMRTRGAIMERYVGVVKEWFLLPQVQSNTNQHVLRDGAGFFYIDVVVIVNLGWLVGAFSVTYSNLGSSCFVRSSFGEKYVRVVLSCLRVHYGFEYTRPSDPSRLVPDVELPEEVILERLGRILGGVSVMPVRVEEYDAAHPPPESFTIAKFNYFMGPIEEKVPKALEWLDENRSYVAVEANSVKTVNIINPAIANDLNAKTKTIEGHELLICGFEKAKVTMNRFRHAINATWSKTRVVVGIIKSASASASASATSIGRGRGRGSGRGSGEDNNNPMWYWYQKWKRKGKRVSNRERVRTGQQ</sequence>
<feature type="domain" description="SWEET-like" evidence="13">
    <location>
        <begin position="647"/>
        <end position="833"/>
    </location>
</feature>
<gene>
    <name evidence="15" type="ORF">NCGR_LOCUS31619</name>
</gene>
<accession>A0A811PU06</accession>
<feature type="domain" description="DUF2921" evidence="14">
    <location>
        <begin position="48"/>
        <end position="223"/>
    </location>
</feature>
<dbReference type="InterPro" id="IPR057425">
    <property type="entry name" value="DUF2921_N"/>
</dbReference>
<dbReference type="OrthoDB" id="596226at2759"/>
<dbReference type="InterPro" id="IPR021319">
    <property type="entry name" value="DUF2921"/>
</dbReference>
<evidence type="ECO:0000256" key="1">
    <source>
        <dbReference type="ARBA" id="ARBA00000900"/>
    </source>
</evidence>
<feature type="region of interest" description="Disordered" evidence="10">
    <location>
        <begin position="223"/>
        <end position="260"/>
    </location>
</feature>
<evidence type="ECO:0000256" key="11">
    <source>
        <dbReference type="SAM" id="Phobius"/>
    </source>
</evidence>
<evidence type="ECO:0000313" key="16">
    <source>
        <dbReference type="Proteomes" id="UP000604825"/>
    </source>
</evidence>
<dbReference type="AlphaFoldDB" id="A0A811PU06"/>
<evidence type="ECO:0000256" key="2">
    <source>
        <dbReference type="ARBA" id="ARBA00004127"/>
    </source>
</evidence>
<keyword evidence="8 11" id="KW-1133">Transmembrane helix</keyword>
<evidence type="ECO:0000259" key="14">
    <source>
        <dbReference type="Pfam" id="PF25333"/>
    </source>
</evidence>
<feature type="signal peptide" evidence="12">
    <location>
        <begin position="1"/>
        <end position="22"/>
    </location>
</feature>
<feature type="transmembrane region" description="Helical" evidence="11">
    <location>
        <begin position="755"/>
        <end position="778"/>
    </location>
</feature>
<evidence type="ECO:0000256" key="10">
    <source>
        <dbReference type="SAM" id="MobiDB-lite"/>
    </source>
</evidence>
<comment type="catalytic activity">
    <reaction evidence="1">
        <text>S-ubiquitinyl-[E2 ubiquitin-conjugating enzyme]-L-cysteine + [acceptor protein]-L-lysine = [E2 ubiquitin-conjugating enzyme]-L-cysteine + N(6)-ubiquitinyl-[acceptor protein]-L-lysine.</text>
        <dbReference type="EC" id="2.3.2.27"/>
    </reaction>
</comment>
<name>A0A811PU06_9POAL</name>
<keyword evidence="7" id="KW-0833">Ubl conjugation pathway</keyword>
<feature type="region of interest" description="Disordered" evidence="10">
    <location>
        <begin position="1055"/>
        <end position="1078"/>
    </location>
</feature>
<feature type="transmembrane region" description="Helical" evidence="11">
    <location>
        <begin position="677"/>
        <end position="695"/>
    </location>
</feature>
<evidence type="ECO:0000259" key="13">
    <source>
        <dbReference type="Pfam" id="PF11145"/>
    </source>
</evidence>
<dbReference type="Pfam" id="PF11145">
    <property type="entry name" value="DUF2921"/>
    <property type="match status" value="1"/>
</dbReference>
<feature type="transmembrane region" description="Helical" evidence="11">
    <location>
        <begin position="715"/>
        <end position="734"/>
    </location>
</feature>
<comment type="pathway">
    <text evidence="3">Protein modification; protein ubiquitination.</text>
</comment>
<evidence type="ECO:0000256" key="9">
    <source>
        <dbReference type="ARBA" id="ARBA00023136"/>
    </source>
</evidence>
<feature type="domain" description="DUF2921" evidence="14">
    <location>
        <begin position="550"/>
        <end position="625"/>
    </location>
</feature>
<dbReference type="PANTHER" id="PTHR33389">
    <property type="entry name" value="FAMILY PROTEIN, PUTATIVE (DUF2921)-RELATED"/>
    <property type="match status" value="1"/>
</dbReference>
<comment type="subcellular location">
    <subcellularLocation>
        <location evidence="2">Endomembrane system</location>
        <topology evidence="2">Multi-pass membrane protein</topology>
    </subcellularLocation>
</comment>
<organism evidence="15 16">
    <name type="scientific">Miscanthus lutarioriparius</name>
    <dbReference type="NCBI Taxonomy" id="422564"/>
    <lineage>
        <taxon>Eukaryota</taxon>
        <taxon>Viridiplantae</taxon>
        <taxon>Streptophyta</taxon>
        <taxon>Embryophyta</taxon>
        <taxon>Tracheophyta</taxon>
        <taxon>Spermatophyta</taxon>
        <taxon>Magnoliopsida</taxon>
        <taxon>Liliopsida</taxon>
        <taxon>Poales</taxon>
        <taxon>Poaceae</taxon>
        <taxon>PACMAD clade</taxon>
        <taxon>Panicoideae</taxon>
        <taxon>Andropogonodae</taxon>
        <taxon>Andropogoneae</taxon>
        <taxon>Saccharinae</taxon>
        <taxon>Miscanthus</taxon>
    </lineage>
</organism>
<evidence type="ECO:0000256" key="3">
    <source>
        <dbReference type="ARBA" id="ARBA00004906"/>
    </source>
</evidence>
<evidence type="ECO:0000256" key="6">
    <source>
        <dbReference type="ARBA" id="ARBA00022692"/>
    </source>
</evidence>
<dbReference type="Pfam" id="PF25333">
    <property type="entry name" value="DUF2921_N"/>
    <property type="match status" value="3"/>
</dbReference>
<keyword evidence="6 11" id="KW-0812">Transmembrane</keyword>
<feature type="chain" id="PRO_5032275995" description="RING-type E3 ubiquitin transferase" evidence="12">
    <location>
        <begin position="23"/>
        <end position="1104"/>
    </location>
</feature>
<evidence type="ECO:0000256" key="5">
    <source>
        <dbReference type="ARBA" id="ARBA00022679"/>
    </source>
</evidence>
<dbReference type="Proteomes" id="UP000604825">
    <property type="component" value="Unassembled WGS sequence"/>
</dbReference>
<keyword evidence="5" id="KW-0808">Transferase</keyword>
<reference evidence="15" key="1">
    <citation type="submission" date="2020-10" db="EMBL/GenBank/DDBJ databases">
        <authorList>
            <person name="Han B."/>
            <person name="Lu T."/>
            <person name="Zhao Q."/>
            <person name="Huang X."/>
            <person name="Zhao Y."/>
        </authorList>
    </citation>
    <scope>NUCLEOTIDE SEQUENCE</scope>
</reference>
<evidence type="ECO:0000256" key="8">
    <source>
        <dbReference type="ARBA" id="ARBA00022989"/>
    </source>
</evidence>
<dbReference type="EMBL" id="CAJGYO010000007">
    <property type="protein sequence ID" value="CAD6247424.1"/>
    <property type="molecule type" value="Genomic_DNA"/>
</dbReference>
<evidence type="ECO:0000256" key="12">
    <source>
        <dbReference type="SAM" id="SignalP"/>
    </source>
</evidence>
<evidence type="ECO:0000256" key="7">
    <source>
        <dbReference type="ARBA" id="ARBA00022786"/>
    </source>
</evidence>
<keyword evidence="9 11" id="KW-0472">Membrane</keyword>
<feature type="transmembrane region" description="Helical" evidence="11">
    <location>
        <begin position="843"/>
        <end position="865"/>
    </location>
</feature>
<evidence type="ECO:0000256" key="4">
    <source>
        <dbReference type="ARBA" id="ARBA00012483"/>
    </source>
</evidence>
<keyword evidence="16" id="KW-1185">Reference proteome</keyword>
<evidence type="ECO:0000313" key="15">
    <source>
        <dbReference type="EMBL" id="CAD6247424.1"/>
    </source>
</evidence>
<dbReference type="EC" id="2.3.2.27" evidence="4"/>
<protein>
    <recommendedName>
        <fullName evidence="4">RING-type E3 ubiquitin transferase</fullName>
        <ecNumber evidence="4">2.3.2.27</ecNumber>
    </recommendedName>
</protein>
<keyword evidence="12" id="KW-0732">Signal</keyword>
<comment type="caution">
    <text evidence="15">The sequence shown here is derived from an EMBL/GenBank/DDBJ whole genome shotgun (WGS) entry which is preliminary data.</text>
</comment>
<feature type="domain" description="DUF2921" evidence="14">
    <location>
        <begin position="292"/>
        <end position="475"/>
    </location>
</feature>